<organism evidence="4 5">
    <name type="scientific">Bacteroides thetaiotaomicron</name>
    <dbReference type="NCBI Taxonomy" id="818"/>
    <lineage>
        <taxon>Bacteria</taxon>
        <taxon>Pseudomonadati</taxon>
        <taxon>Bacteroidota</taxon>
        <taxon>Bacteroidia</taxon>
        <taxon>Bacteroidales</taxon>
        <taxon>Bacteroidaceae</taxon>
        <taxon>Bacteroides</taxon>
    </lineage>
</organism>
<dbReference type="Proteomes" id="UP000283616">
    <property type="component" value="Unassembled WGS sequence"/>
</dbReference>
<dbReference type="SUPFAM" id="SSF53448">
    <property type="entry name" value="Nucleotide-diphospho-sugar transferases"/>
    <property type="match status" value="1"/>
</dbReference>
<accession>A0A1H7WIW2</accession>
<dbReference type="Gene3D" id="3.90.550.10">
    <property type="entry name" value="Spore Coat Polysaccharide Biosynthesis Protein SpsA, Chain A"/>
    <property type="match status" value="1"/>
</dbReference>
<dbReference type="Pfam" id="PF00535">
    <property type="entry name" value="Glycos_transf_2"/>
    <property type="match status" value="1"/>
</dbReference>
<dbReference type="GO" id="GO:0016758">
    <property type="term" value="F:hexosyltransferase activity"/>
    <property type="evidence" value="ECO:0007669"/>
    <property type="project" value="UniProtKB-ARBA"/>
</dbReference>
<keyword evidence="1" id="KW-0328">Glycosyltransferase</keyword>
<dbReference type="RefSeq" id="WP_074859519.1">
    <property type="nucleotide sequence ID" value="NZ_CAXTGU010000026.1"/>
</dbReference>
<dbReference type="EMBL" id="QROV01000011">
    <property type="protein sequence ID" value="RHL59229.1"/>
    <property type="molecule type" value="Genomic_DNA"/>
</dbReference>
<dbReference type="PANTHER" id="PTHR22916">
    <property type="entry name" value="GLYCOSYLTRANSFERASE"/>
    <property type="match status" value="1"/>
</dbReference>
<keyword evidence="2 4" id="KW-0808">Transferase</keyword>
<dbReference type="AlphaFoldDB" id="A0A1H7WIW2"/>
<evidence type="ECO:0000313" key="5">
    <source>
        <dbReference type="Proteomes" id="UP000283616"/>
    </source>
</evidence>
<evidence type="ECO:0000313" key="4">
    <source>
        <dbReference type="EMBL" id="RHL59229.1"/>
    </source>
</evidence>
<dbReference type="CDD" id="cd00761">
    <property type="entry name" value="Glyco_tranf_GTA_type"/>
    <property type="match status" value="1"/>
</dbReference>
<comment type="caution">
    <text evidence="4">The sequence shown here is derived from an EMBL/GenBank/DDBJ whole genome shotgun (WGS) entry which is preliminary data.</text>
</comment>
<sequence length="330" mass="38740">MDRVITKVSVIIPIYKVEKFIGRCVRSLMEQTLCDVEYIFVNDATPDSSMEVLASVMTCYPDKKDCIKILNHEENKGLPAARNTGLAVAVGNYIFHCDSDDFVEADMLEELYVRAQKIDADIVWCDWFLTFETNERYMKQPSYATSIEALKAMLGGAMKYNVWNKLVKRSLYVENDIAFPAGHGMGEDMTMMLLFAHARKVAYLPKAFYHYVKLNTYAFSQTYSDKHLEELQYNVRNIELKLELLFGTALEQEISFLKLEAKFPFLLSCDTHKQKLWREWYPEANKYILKNRNISTRSRIIQWCAWKRLNGIIFLYRWFLNRIIYGIIYK</sequence>
<evidence type="ECO:0000256" key="2">
    <source>
        <dbReference type="ARBA" id="ARBA00022679"/>
    </source>
</evidence>
<dbReference type="InterPro" id="IPR029044">
    <property type="entry name" value="Nucleotide-diphossugar_trans"/>
</dbReference>
<dbReference type="InterPro" id="IPR001173">
    <property type="entry name" value="Glyco_trans_2-like"/>
</dbReference>
<evidence type="ECO:0000256" key="1">
    <source>
        <dbReference type="ARBA" id="ARBA00022676"/>
    </source>
</evidence>
<protein>
    <submittedName>
        <fullName evidence="4">Glycosyltransferase family 2 protein</fullName>
    </submittedName>
</protein>
<name>A0A1H7WIW2_BACT4</name>
<gene>
    <name evidence="4" type="ORF">DW011_11625</name>
</gene>
<reference evidence="4 5" key="1">
    <citation type="submission" date="2018-08" db="EMBL/GenBank/DDBJ databases">
        <title>A genome reference for cultivated species of the human gut microbiota.</title>
        <authorList>
            <person name="Zou Y."/>
            <person name="Xue W."/>
            <person name="Luo G."/>
        </authorList>
    </citation>
    <scope>NUCLEOTIDE SEQUENCE [LARGE SCALE GENOMIC DNA]</scope>
    <source>
        <strain evidence="4 5">AF37-12</strain>
    </source>
</reference>
<dbReference type="PANTHER" id="PTHR22916:SF51">
    <property type="entry name" value="GLYCOSYLTRANSFERASE EPSH-RELATED"/>
    <property type="match status" value="1"/>
</dbReference>
<feature type="domain" description="Glycosyltransferase 2-like" evidence="3">
    <location>
        <begin position="9"/>
        <end position="159"/>
    </location>
</feature>
<proteinExistence type="predicted"/>
<evidence type="ECO:0000259" key="3">
    <source>
        <dbReference type="Pfam" id="PF00535"/>
    </source>
</evidence>